<dbReference type="Proteomes" id="UP000199328">
    <property type="component" value="Unassembled WGS sequence"/>
</dbReference>
<dbReference type="Pfam" id="PF20056">
    <property type="entry name" value="DUF6455"/>
    <property type="match status" value="1"/>
</dbReference>
<dbReference type="InterPro" id="IPR045601">
    <property type="entry name" value="DUF6455"/>
</dbReference>
<gene>
    <name evidence="2" type="ORF">SAMN05216257_101676</name>
</gene>
<dbReference type="RefSeq" id="WP_143004455.1">
    <property type="nucleotide sequence ID" value="NZ_FNFV01000001.1"/>
</dbReference>
<evidence type="ECO:0000313" key="3">
    <source>
        <dbReference type="Proteomes" id="UP000199328"/>
    </source>
</evidence>
<proteinExistence type="predicted"/>
<protein>
    <recommendedName>
        <fullName evidence="1">DUF6455 domain-containing protein</fullName>
    </recommendedName>
</protein>
<dbReference type="STRING" id="990712.SAMN05216257_101676"/>
<evidence type="ECO:0000313" key="2">
    <source>
        <dbReference type="EMBL" id="SDK12849.1"/>
    </source>
</evidence>
<feature type="domain" description="DUF6455" evidence="1">
    <location>
        <begin position="13"/>
        <end position="79"/>
    </location>
</feature>
<accession>A0A1G8ZCM6</accession>
<name>A0A1G8ZCM6_9RHOB</name>
<dbReference type="AlphaFoldDB" id="A0A1G8ZCM6"/>
<organism evidence="2 3">
    <name type="scientific">Meinhardsimonia xiamenensis</name>
    <dbReference type="NCBI Taxonomy" id="990712"/>
    <lineage>
        <taxon>Bacteria</taxon>
        <taxon>Pseudomonadati</taxon>
        <taxon>Pseudomonadota</taxon>
        <taxon>Alphaproteobacteria</taxon>
        <taxon>Rhodobacterales</taxon>
        <taxon>Paracoccaceae</taxon>
        <taxon>Meinhardsimonia</taxon>
    </lineage>
</organism>
<dbReference type="EMBL" id="FNFV01000001">
    <property type="protein sequence ID" value="SDK12849.1"/>
    <property type="molecule type" value="Genomic_DNA"/>
</dbReference>
<reference evidence="3" key="1">
    <citation type="submission" date="2016-10" db="EMBL/GenBank/DDBJ databases">
        <authorList>
            <person name="Varghese N."/>
            <person name="Submissions S."/>
        </authorList>
    </citation>
    <scope>NUCLEOTIDE SEQUENCE [LARGE SCALE GENOMIC DNA]</scope>
    <source>
        <strain evidence="3">CGMCC 1.10789</strain>
    </source>
</reference>
<keyword evidence="3" id="KW-1185">Reference proteome</keyword>
<evidence type="ECO:0000259" key="1">
    <source>
        <dbReference type="Pfam" id="PF20056"/>
    </source>
</evidence>
<sequence>MSLPPPGNLRARERRTPSLMLGMADRLGIATAPLDDRVRARLAARCRVCTRAGDCILWLVARNAAEHAPGWCLNAEEFGVLGGR</sequence>